<dbReference type="PANTHER" id="PTHR43727:SF2">
    <property type="entry name" value="GROUP IV DECARBOXYLASE"/>
    <property type="match status" value="1"/>
</dbReference>
<dbReference type="RefSeq" id="WP_095659851.1">
    <property type="nucleotide sequence ID" value="NZ_CP019688.1"/>
</dbReference>
<dbReference type="PANTHER" id="PTHR43727">
    <property type="entry name" value="DIAMINOPIMELATE DECARBOXYLASE"/>
    <property type="match status" value="1"/>
</dbReference>
<evidence type="ECO:0000256" key="2">
    <source>
        <dbReference type="ARBA" id="ARBA00022898"/>
    </source>
</evidence>
<dbReference type="Gene3D" id="3.20.20.10">
    <property type="entry name" value="Alanine racemase"/>
    <property type="match status" value="1"/>
</dbReference>
<dbReference type="SUPFAM" id="SSF50621">
    <property type="entry name" value="Alanine racemase C-terminal domain-like"/>
    <property type="match status" value="1"/>
</dbReference>
<dbReference type="CDD" id="cd06842">
    <property type="entry name" value="PLPDE_III_Y4yA_like"/>
    <property type="match status" value="1"/>
</dbReference>
<keyword evidence="2 3" id="KW-0663">Pyridoxal phosphate</keyword>
<dbReference type="GO" id="GO:0008836">
    <property type="term" value="F:diaminopimelate decarboxylase activity"/>
    <property type="evidence" value="ECO:0007669"/>
    <property type="project" value="UniProtKB-EC"/>
</dbReference>
<dbReference type="PRINTS" id="PR01179">
    <property type="entry name" value="ODADCRBXLASE"/>
</dbReference>
<evidence type="ECO:0000259" key="5">
    <source>
        <dbReference type="Pfam" id="PF13454"/>
    </source>
</evidence>
<dbReference type="InterPro" id="IPR022644">
    <property type="entry name" value="De-COase2_N"/>
</dbReference>
<evidence type="ECO:0000256" key="1">
    <source>
        <dbReference type="ARBA" id="ARBA00001933"/>
    </source>
</evidence>
<organism evidence="6 7">
    <name type="scientific">Corynebacterium glaucum</name>
    <dbReference type="NCBI Taxonomy" id="187491"/>
    <lineage>
        <taxon>Bacteria</taxon>
        <taxon>Bacillati</taxon>
        <taxon>Actinomycetota</taxon>
        <taxon>Actinomycetes</taxon>
        <taxon>Mycobacteriales</taxon>
        <taxon>Corynebacteriaceae</taxon>
        <taxon>Corynebacterium</taxon>
    </lineage>
</organism>
<dbReference type="OrthoDB" id="3275594at2"/>
<protein>
    <submittedName>
        <fullName evidence="6">Diaminopimelate decarboxylase</fullName>
        <ecNumber evidence="6">4.1.1.20</ecNumber>
    </submittedName>
</protein>
<evidence type="ECO:0000256" key="3">
    <source>
        <dbReference type="PIRSR" id="PIRSR600183-50"/>
    </source>
</evidence>
<gene>
    <name evidence="6" type="primary">lysA2</name>
    <name evidence="6" type="ORF">CGLAU_05760</name>
</gene>
<evidence type="ECO:0000313" key="7">
    <source>
        <dbReference type="Proteomes" id="UP000217209"/>
    </source>
</evidence>
<dbReference type="InterPro" id="IPR036188">
    <property type="entry name" value="FAD/NAD-bd_sf"/>
</dbReference>
<feature type="domain" description="FAD-dependent urate hydroxylase HpyO/Asp monooxygenase CreE-like FAD/NAD(P)-binding" evidence="5">
    <location>
        <begin position="4"/>
        <end position="143"/>
    </location>
</feature>
<feature type="modified residue" description="N6-(pyridoxal phosphate)lysine" evidence="3">
    <location>
        <position position="547"/>
    </location>
</feature>
<dbReference type="InterPro" id="IPR029066">
    <property type="entry name" value="PLP-binding_barrel"/>
</dbReference>
<keyword evidence="7" id="KW-1185">Reference proteome</keyword>
<dbReference type="KEGG" id="cgv:CGLAU_05760"/>
<dbReference type="PROSITE" id="PS00879">
    <property type="entry name" value="ODR_DC_2_2"/>
    <property type="match status" value="1"/>
</dbReference>
<evidence type="ECO:0000259" key="4">
    <source>
        <dbReference type="Pfam" id="PF02784"/>
    </source>
</evidence>
<evidence type="ECO:0000313" key="6">
    <source>
        <dbReference type="EMBL" id="AQQ15120.1"/>
    </source>
</evidence>
<dbReference type="Pfam" id="PF02784">
    <property type="entry name" value="Orn_Arg_deC_N"/>
    <property type="match status" value="1"/>
</dbReference>
<dbReference type="GO" id="GO:0009089">
    <property type="term" value="P:lysine biosynthetic process via diaminopimelate"/>
    <property type="evidence" value="ECO:0007669"/>
    <property type="project" value="TreeGrafter"/>
</dbReference>
<name>A0A1Q2HWF4_9CORY</name>
<dbReference type="SUPFAM" id="SSF51905">
    <property type="entry name" value="FAD/NAD(P)-binding domain"/>
    <property type="match status" value="1"/>
</dbReference>
<feature type="domain" description="Orn/DAP/Arg decarboxylase 2 N-terminal" evidence="4">
    <location>
        <begin position="534"/>
        <end position="740"/>
    </location>
</feature>
<reference evidence="6 7" key="1">
    <citation type="submission" date="2016-12" db="EMBL/GenBank/DDBJ databases">
        <authorList>
            <person name="Song W.-J."/>
            <person name="Kurnit D.M."/>
        </authorList>
    </citation>
    <scope>NUCLEOTIDE SEQUENCE [LARGE SCALE GENOMIC DNA]</scope>
    <source>
        <strain evidence="6 7">DSM 30827</strain>
    </source>
</reference>
<feature type="active site" description="Proton donor" evidence="3">
    <location>
        <position position="857"/>
    </location>
</feature>
<dbReference type="InterPro" id="IPR038732">
    <property type="entry name" value="HpyO/CreE_NAD-binding"/>
</dbReference>
<dbReference type="InterPro" id="IPR009006">
    <property type="entry name" value="Ala_racemase/Decarboxylase_C"/>
</dbReference>
<dbReference type="SUPFAM" id="SSF51419">
    <property type="entry name" value="PLP-binding barrel"/>
    <property type="match status" value="1"/>
</dbReference>
<dbReference type="AlphaFoldDB" id="A0A1Q2HWF4"/>
<dbReference type="EC" id="4.1.1.20" evidence="6"/>
<accession>A0A1Q2HWF4</accession>
<keyword evidence="6" id="KW-0456">Lyase</keyword>
<sequence length="919" mass="99981">MRVAIIGAGPRGLWAAEALMERARQRGAAIELAVFNDGPIDTASGNGAFQESLPDEWLLNVPAHVIETQLGSFNDWRGATDPFPPRNTVGRFLQASWRALEQHLPPRCSLEFRSEQVRELSLDDAHVLLEGEPFEEVLLTTGHAQHWPGSLAGAEIAGLPVIAPAYPASQLDSVGEDDIALVRGAALTFIDVTRYVKAKVFYPVTRTGRFMEVKAYPDDATSHELAPVIASSSEEILECDNFDEFVAILADCATQVLSIVGGEGSESDINAVLTGEDFSGDPVAELRTSLAAAEGERPWTPALAVALAFRDTYPAIVERASFGGRETLGGQRFDALTRTLERVAFGPPPASARDLLAMLDAGRIRTDIFSRGDEDLAALAKEVGATVVIDSVNAPAGVVEDTLVGDLVERGIGTRYADTDALHIERDGTLVGQTRIAAAGRMNEGLILGHDTLRRDKHDVIERWADRVSAAAMDNPDRVHGLPPLVPRSYDWSEALLADPEEAQRLIDAFGSPVNVLNPGPMEANIAELVAAGENMGVETKIFYARKANKALVFADTVRDTDHGVDVASENELRQVLEHGMPGDRIICSAAIKPDPMLQLAIDNGVVISVDTRAEYDRIRALAEAAGTQAKVAPRLAPDPDTMPPTRFGERLRDWDRHLQEPSTSVRVVGVHAHLHGYAAADRSSALRECMELIDRLRDAGHAPEFIDIGGGVPMRYLEHESQWRDYQAAIAAQREGYAAPFTWKSDPLRNTYPYWQEPTRGAWLEQVLGDSVAEAMQARGLRLHLEPGRSLLDGCGVILAQVAFVKTRSDGLPLVGLAMNRTQCRTTSDDYLTDPILLKRGADSEPMEAFLVGAYCIEDEVILRRRIRFPRGVAAGDIIAIPNAAGYFMHILESASHQIPLAKNVVYPPGELDAIDQR</sequence>
<dbReference type="InterPro" id="IPR042152">
    <property type="entry name" value="Y4yA-like"/>
</dbReference>
<comment type="cofactor">
    <cofactor evidence="1 3">
        <name>pyridoxal 5'-phosphate</name>
        <dbReference type="ChEBI" id="CHEBI:597326"/>
    </cofactor>
</comment>
<dbReference type="InterPro" id="IPR022657">
    <property type="entry name" value="De-COase2_CS"/>
</dbReference>
<dbReference type="EMBL" id="CP019688">
    <property type="protein sequence ID" value="AQQ15120.1"/>
    <property type="molecule type" value="Genomic_DNA"/>
</dbReference>
<dbReference type="InterPro" id="IPR000183">
    <property type="entry name" value="Orn/DAP/Arg_de-COase"/>
</dbReference>
<dbReference type="Gene3D" id="2.40.37.10">
    <property type="entry name" value="Lyase, Ornithine Decarboxylase, Chain A, domain 1"/>
    <property type="match status" value="1"/>
</dbReference>
<dbReference type="Proteomes" id="UP000217209">
    <property type="component" value="Chromosome"/>
</dbReference>
<proteinExistence type="predicted"/>
<dbReference type="Pfam" id="PF13454">
    <property type="entry name" value="NAD_binding_9"/>
    <property type="match status" value="1"/>
</dbReference>